<dbReference type="RefSeq" id="WP_139187091.1">
    <property type="nucleotide sequence ID" value="NZ_FMTM01000006.1"/>
</dbReference>
<dbReference type="Gene3D" id="1.10.3210.10">
    <property type="entry name" value="Hypothetical protein af1432"/>
    <property type="match status" value="1"/>
</dbReference>
<proteinExistence type="predicted"/>
<sequence>MVLRIRKSLLRKGMYIEAVECADLEFSGRRFLLETDSALHSILASSAEYVLINRAKSNVDCGLPVCRQPDEHVQPTSLRESDQRTRIQHAVSQVTATLRDGFDEIKSGKFDIDRFAPAAMNITASLVASPHVLVEVTRLKTKDEGTYIHSLAVSGLMTGLGHLSDLGEETTRELTIAGLLHDLGKLLIPNAILNKSGQLTEAERHVMRTHPERGYLRLKQHPEVSDLILEICRFHHEALDGSGYPLGLRADRLSLPVRICTVCDVFDALTSVRPYKRAWTSTEALKWMFDRGHLFDRRLVLRLGSLIN</sequence>
<reference evidence="2 3" key="1">
    <citation type="submission" date="2016-10" db="EMBL/GenBank/DDBJ databases">
        <authorList>
            <person name="de Groot N.N."/>
        </authorList>
    </citation>
    <scope>NUCLEOTIDE SEQUENCE [LARGE SCALE GENOMIC DNA]</scope>
    <source>
        <strain evidence="2 3">CGMCC 1.3401</strain>
    </source>
</reference>
<dbReference type="Pfam" id="PF13487">
    <property type="entry name" value="HD_5"/>
    <property type="match status" value="1"/>
</dbReference>
<dbReference type="PROSITE" id="PS51832">
    <property type="entry name" value="HD_GYP"/>
    <property type="match status" value="1"/>
</dbReference>
<gene>
    <name evidence="2" type="ORF">SAMN02927900_03979</name>
</gene>
<dbReference type="CDD" id="cd00077">
    <property type="entry name" value="HDc"/>
    <property type="match status" value="1"/>
</dbReference>
<dbReference type="Proteomes" id="UP000199542">
    <property type="component" value="Unassembled WGS sequence"/>
</dbReference>
<accession>A0A1G4SNB0</accession>
<dbReference type="SMART" id="SM00471">
    <property type="entry name" value="HDc"/>
    <property type="match status" value="1"/>
</dbReference>
<evidence type="ECO:0000313" key="2">
    <source>
        <dbReference type="EMBL" id="SCW70546.1"/>
    </source>
</evidence>
<protein>
    <submittedName>
        <fullName evidence="2">HD domain-containing protein</fullName>
    </submittedName>
</protein>
<dbReference type="PANTHER" id="PTHR43155:SF2">
    <property type="entry name" value="CYCLIC DI-GMP PHOSPHODIESTERASE PA4108"/>
    <property type="match status" value="1"/>
</dbReference>
<dbReference type="Pfam" id="PF11871">
    <property type="entry name" value="DUF3391"/>
    <property type="match status" value="1"/>
</dbReference>
<dbReference type="PANTHER" id="PTHR43155">
    <property type="entry name" value="CYCLIC DI-GMP PHOSPHODIESTERASE PA4108-RELATED"/>
    <property type="match status" value="1"/>
</dbReference>
<name>A0A1G4SNB0_9HYPH</name>
<dbReference type="SUPFAM" id="SSF109604">
    <property type="entry name" value="HD-domain/PDEase-like"/>
    <property type="match status" value="1"/>
</dbReference>
<dbReference type="InterPro" id="IPR003607">
    <property type="entry name" value="HD/PDEase_dom"/>
</dbReference>
<dbReference type="InterPro" id="IPR021812">
    <property type="entry name" value="DUF3391"/>
</dbReference>
<dbReference type="AlphaFoldDB" id="A0A1G4SNB0"/>
<dbReference type="InterPro" id="IPR037522">
    <property type="entry name" value="HD_GYP_dom"/>
</dbReference>
<organism evidence="2 3">
    <name type="scientific">Rhizobium mongolense subsp. loessense</name>
    <dbReference type="NCBI Taxonomy" id="158890"/>
    <lineage>
        <taxon>Bacteria</taxon>
        <taxon>Pseudomonadati</taxon>
        <taxon>Pseudomonadota</taxon>
        <taxon>Alphaproteobacteria</taxon>
        <taxon>Hyphomicrobiales</taxon>
        <taxon>Rhizobiaceae</taxon>
        <taxon>Rhizobium/Agrobacterium group</taxon>
        <taxon>Rhizobium</taxon>
    </lineage>
</organism>
<evidence type="ECO:0000313" key="3">
    <source>
        <dbReference type="Proteomes" id="UP000199542"/>
    </source>
</evidence>
<dbReference type="EMBL" id="FMTM01000006">
    <property type="protein sequence ID" value="SCW70546.1"/>
    <property type="molecule type" value="Genomic_DNA"/>
</dbReference>
<dbReference type="GO" id="GO:0008081">
    <property type="term" value="F:phosphoric diester hydrolase activity"/>
    <property type="evidence" value="ECO:0007669"/>
    <property type="project" value="UniProtKB-ARBA"/>
</dbReference>
<evidence type="ECO:0000259" key="1">
    <source>
        <dbReference type="PROSITE" id="PS51832"/>
    </source>
</evidence>
<feature type="domain" description="HD-GYP" evidence="1">
    <location>
        <begin position="122"/>
        <end position="308"/>
    </location>
</feature>